<keyword evidence="2" id="KW-0378">Hydrolase</keyword>
<keyword evidence="1" id="KW-0479">Metal-binding</keyword>
<dbReference type="PANTHER" id="PTHR43794:SF11">
    <property type="entry name" value="AMIDOHYDROLASE-RELATED DOMAIN-CONTAINING PROTEIN"/>
    <property type="match status" value="1"/>
</dbReference>
<evidence type="ECO:0000256" key="2">
    <source>
        <dbReference type="ARBA" id="ARBA00022801"/>
    </source>
</evidence>
<comment type="caution">
    <text evidence="5">The sequence shown here is derived from an EMBL/GenBank/DDBJ whole genome shotgun (WGS) entry which is preliminary data.</text>
</comment>
<reference evidence="5" key="1">
    <citation type="journal article" date="2014" name="Front. Microbiol.">
        <title>High frequency of phylogenetically diverse reductive dehalogenase-homologous genes in deep subseafloor sedimentary metagenomes.</title>
        <authorList>
            <person name="Kawai M."/>
            <person name="Futagami T."/>
            <person name="Toyoda A."/>
            <person name="Takaki Y."/>
            <person name="Nishi S."/>
            <person name="Hori S."/>
            <person name="Arai W."/>
            <person name="Tsubouchi T."/>
            <person name="Morono Y."/>
            <person name="Uchiyama I."/>
            <person name="Ito T."/>
            <person name="Fujiyama A."/>
            <person name="Inagaki F."/>
            <person name="Takami H."/>
        </authorList>
    </citation>
    <scope>NUCLEOTIDE SEQUENCE</scope>
    <source>
        <strain evidence="5">Expedition CK06-06</strain>
    </source>
</reference>
<dbReference type="SUPFAM" id="SSF51556">
    <property type="entry name" value="Metallo-dependent hydrolases"/>
    <property type="match status" value="1"/>
</dbReference>
<dbReference type="CDD" id="cd01298">
    <property type="entry name" value="ATZ_TRZ_like"/>
    <property type="match status" value="1"/>
</dbReference>
<gene>
    <name evidence="5" type="ORF">S01H4_25922</name>
</gene>
<dbReference type="InterPro" id="IPR006680">
    <property type="entry name" value="Amidohydro-rel"/>
</dbReference>
<dbReference type="GO" id="GO:0019239">
    <property type="term" value="F:deaminase activity"/>
    <property type="evidence" value="ECO:0007669"/>
    <property type="project" value="UniProtKB-ARBA"/>
</dbReference>
<feature type="non-terminal residue" evidence="5">
    <location>
        <position position="1"/>
    </location>
</feature>
<keyword evidence="3" id="KW-0862">Zinc</keyword>
<dbReference type="GO" id="GO:0046872">
    <property type="term" value="F:metal ion binding"/>
    <property type="evidence" value="ECO:0007669"/>
    <property type="project" value="UniProtKB-KW"/>
</dbReference>
<proteinExistence type="predicted"/>
<dbReference type="InterPro" id="IPR032466">
    <property type="entry name" value="Metal_Hydrolase"/>
</dbReference>
<protein>
    <recommendedName>
        <fullName evidence="4">Amidohydrolase-related domain-containing protein</fullName>
    </recommendedName>
</protein>
<dbReference type="Gene3D" id="3.20.20.140">
    <property type="entry name" value="Metal-dependent hydrolases"/>
    <property type="match status" value="1"/>
</dbReference>
<dbReference type="AlphaFoldDB" id="X1ADM7"/>
<dbReference type="Pfam" id="PF01979">
    <property type="entry name" value="Amidohydro_1"/>
    <property type="match status" value="1"/>
</dbReference>
<feature type="non-terminal residue" evidence="5">
    <location>
        <position position="274"/>
    </location>
</feature>
<dbReference type="FunFam" id="3.20.20.140:FF:000014">
    <property type="entry name" value="5-methylthioadenosine/S-adenosylhomocysteine deaminase"/>
    <property type="match status" value="1"/>
</dbReference>
<dbReference type="InterPro" id="IPR050287">
    <property type="entry name" value="MTA/SAH_deaminase"/>
</dbReference>
<evidence type="ECO:0000259" key="4">
    <source>
        <dbReference type="Pfam" id="PF01979"/>
    </source>
</evidence>
<feature type="domain" description="Amidohydrolase-related" evidence="4">
    <location>
        <begin position="15"/>
        <end position="273"/>
    </location>
</feature>
<evidence type="ECO:0000256" key="3">
    <source>
        <dbReference type="ARBA" id="ARBA00022833"/>
    </source>
</evidence>
<sequence>DSSRAGKTIDATGHLVMPGLVNTHTHAPMTLFRGLADDLPLMTWLNEHIFPAEAKSVNQEMVYWCSKLAAAEMILAGTTTTADGYFLEDSVADAFTDCGLRSVVAQGVIDFPAPGVPDPTQNVAMAAHFIDRWQDKNEIITPAVFCHSPYTCSPDTLKKAKEMASQKNSMLFIHLAETKTEVGQVKEQHNTTPVRYLDSLGILDKDTICVHCVWLEEEEIEILAKNGAKVSTCPQSNMKLGSGIAPLKKMLAAGISVGLGTDGCASNNALDLFS</sequence>
<dbReference type="EMBL" id="BART01012410">
    <property type="protein sequence ID" value="GAG80630.1"/>
    <property type="molecule type" value="Genomic_DNA"/>
</dbReference>
<dbReference type="PANTHER" id="PTHR43794">
    <property type="entry name" value="AMINOHYDROLASE SSNA-RELATED"/>
    <property type="match status" value="1"/>
</dbReference>
<evidence type="ECO:0000256" key="1">
    <source>
        <dbReference type="ARBA" id="ARBA00022723"/>
    </source>
</evidence>
<organism evidence="5">
    <name type="scientific">marine sediment metagenome</name>
    <dbReference type="NCBI Taxonomy" id="412755"/>
    <lineage>
        <taxon>unclassified sequences</taxon>
        <taxon>metagenomes</taxon>
        <taxon>ecological metagenomes</taxon>
    </lineage>
</organism>
<dbReference type="GO" id="GO:0016814">
    <property type="term" value="F:hydrolase activity, acting on carbon-nitrogen (but not peptide) bonds, in cyclic amidines"/>
    <property type="evidence" value="ECO:0007669"/>
    <property type="project" value="UniProtKB-ARBA"/>
</dbReference>
<evidence type="ECO:0000313" key="5">
    <source>
        <dbReference type="EMBL" id="GAG80630.1"/>
    </source>
</evidence>
<accession>X1ADM7</accession>
<name>X1ADM7_9ZZZZ</name>